<accession>A0A0F9FCC5</accession>
<organism evidence="1">
    <name type="scientific">marine sediment metagenome</name>
    <dbReference type="NCBI Taxonomy" id="412755"/>
    <lineage>
        <taxon>unclassified sequences</taxon>
        <taxon>metagenomes</taxon>
        <taxon>ecological metagenomes</taxon>
    </lineage>
</organism>
<sequence>MKFTQEHLATKVGLNKLSSTSPLPDANWVLVFGSVNRFNDKGFCKTLRKRYPKAEIIGCTT</sequence>
<name>A0A0F9FCC5_9ZZZZ</name>
<evidence type="ECO:0000313" key="1">
    <source>
        <dbReference type="EMBL" id="KKL54975.1"/>
    </source>
</evidence>
<protein>
    <submittedName>
        <fullName evidence="1">Uncharacterized protein</fullName>
    </submittedName>
</protein>
<proteinExistence type="predicted"/>
<dbReference type="AlphaFoldDB" id="A0A0F9FCC5"/>
<gene>
    <name evidence="1" type="ORF">LCGC14_2260050</name>
</gene>
<dbReference type="EMBL" id="LAZR01031005">
    <property type="protein sequence ID" value="KKL54975.1"/>
    <property type="molecule type" value="Genomic_DNA"/>
</dbReference>
<comment type="caution">
    <text evidence="1">The sequence shown here is derived from an EMBL/GenBank/DDBJ whole genome shotgun (WGS) entry which is preliminary data.</text>
</comment>
<feature type="non-terminal residue" evidence="1">
    <location>
        <position position="61"/>
    </location>
</feature>
<reference evidence="1" key="1">
    <citation type="journal article" date="2015" name="Nature">
        <title>Complex archaea that bridge the gap between prokaryotes and eukaryotes.</title>
        <authorList>
            <person name="Spang A."/>
            <person name="Saw J.H."/>
            <person name="Jorgensen S.L."/>
            <person name="Zaremba-Niedzwiedzka K."/>
            <person name="Martijn J."/>
            <person name="Lind A.E."/>
            <person name="van Eijk R."/>
            <person name="Schleper C."/>
            <person name="Guy L."/>
            <person name="Ettema T.J."/>
        </authorList>
    </citation>
    <scope>NUCLEOTIDE SEQUENCE</scope>
</reference>